<dbReference type="InterPro" id="IPR036691">
    <property type="entry name" value="Endo/exonu/phosph_ase_sf"/>
</dbReference>
<dbReference type="EMBL" id="CP099837">
    <property type="protein sequence ID" value="USY18060.1"/>
    <property type="molecule type" value="Genomic_DNA"/>
</dbReference>
<dbReference type="GO" id="GO:0004519">
    <property type="term" value="F:endonuclease activity"/>
    <property type="evidence" value="ECO:0007669"/>
    <property type="project" value="UniProtKB-KW"/>
</dbReference>
<reference evidence="2" key="1">
    <citation type="submission" date="2022-06" db="EMBL/GenBank/DDBJ databases">
        <authorList>
            <person name="Ping M."/>
        </authorList>
    </citation>
    <scope>NUCLEOTIDE SEQUENCE</scope>
    <source>
        <strain evidence="2">JCM11759T</strain>
    </source>
</reference>
<name>A0ABY5D242_9ACTN</name>
<proteinExistence type="predicted"/>
<dbReference type="InterPro" id="IPR005135">
    <property type="entry name" value="Endo/exonuclease/phosphatase"/>
</dbReference>
<evidence type="ECO:0000259" key="1">
    <source>
        <dbReference type="Pfam" id="PF03372"/>
    </source>
</evidence>
<keyword evidence="3" id="KW-1185">Reference proteome</keyword>
<dbReference type="Pfam" id="PF03372">
    <property type="entry name" value="Exo_endo_phos"/>
    <property type="match status" value="1"/>
</dbReference>
<dbReference type="SUPFAM" id="SSF56219">
    <property type="entry name" value="DNase I-like"/>
    <property type="match status" value="1"/>
</dbReference>
<evidence type="ECO:0000313" key="2">
    <source>
        <dbReference type="EMBL" id="USY18060.1"/>
    </source>
</evidence>
<evidence type="ECO:0000313" key="3">
    <source>
        <dbReference type="Proteomes" id="UP001055940"/>
    </source>
</evidence>
<keyword evidence="2" id="KW-0378">Hydrolase</keyword>
<accession>A0ABY5D242</accession>
<sequence length="294" mass="31621">MSHPHTSTVRVLIFNVRKRDEPLQGSVPDFTDHVQAITAHDPDVVLLQELDGTTGKPRGANGRPLPGAAVDTRQADRLAHCLGMRIRIADSPTSTVHTAIAWRPDLELLRWEELIDRPFHHGQALAVLHGPGWAHPLTVASVHFDPFSACHAAEEGRHLIEPLLKPNPLALAGGDFNTPTATDVERGVDWAGLPPHNRSARLVADGGPPRPNLELDHVLALADLADPAEYLHAQSGDPELIAATGKGGLRVDRFHLTQPVLEYVVDCRPVPGHGASDHVPVLLTLALPTLAAAT</sequence>
<organism evidence="2 3">
    <name type="scientific">Nocardiopsis exhalans</name>
    <dbReference type="NCBI Taxonomy" id="163604"/>
    <lineage>
        <taxon>Bacteria</taxon>
        <taxon>Bacillati</taxon>
        <taxon>Actinomycetota</taxon>
        <taxon>Actinomycetes</taxon>
        <taxon>Streptosporangiales</taxon>
        <taxon>Nocardiopsidaceae</taxon>
        <taxon>Nocardiopsis</taxon>
    </lineage>
</organism>
<dbReference type="RefSeq" id="WP_254417535.1">
    <property type="nucleotide sequence ID" value="NZ_BAAAJB010000077.1"/>
</dbReference>
<gene>
    <name evidence="2" type="ORF">NE857_22355</name>
</gene>
<keyword evidence="2" id="KW-0255">Endonuclease</keyword>
<feature type="domain" description="Endonuclease/exonuclease/phosphatase" evidence="1">
    <location>
        <begin position="14"/>
        <end position="220"/>
    </location>
</feature>
<dbReference type="Proteomes" id="UP001055940">
    <property type="component" value="Chromosome"/>
</dbReference>
<keyword evidence="2" id="KW-0540">Nuclease</keyword>
<protein>
    <submittedName>
        <fullName evidence="2">Endonuclease/exonuclease/phosphatase family protein</fullName>
    </submittedName>
</protein>
<dbReference type="Gene3D" id="3.60.10.10">
    <property type="entry name" value="Endonuclease/exonuclease/phosphatase"/>
    <property type="match status" value="1"/>
</dbReference>